<dbReference type="AlphaFoldDB" id="G8R5Q9"/>
<evidence type="ECO:0000313" key="1">
    <source>
        <dbReference type="EMBL" id="AEV34375.1"/>
    </source>
</evidence>
<dbReference type="HOGENOM" id="CLU_2001571_0_0_10"/>
<sequence>MIQRDPGQVEIKAITGTVYLYTHYYGKEIFADIHRALSKQRRWDDPPFLTRMIFGEMVPSMHLTEENGLGIGLVPTTNVPHQITLDCMKGFIHLYQKDPLPFWGGTFLRFIKEFKTEEYQQAKL</sequence>
<dbReference type="KEGG" id="oho:Oweho_3426"/>
<dbReference type="EMBL" id="CP003156">
    <property type="protein sequence ID" value="AEV34375.1"/>
    <property type="molecule type" value="Genomic_DNA"/>
</dbReference>
<evidence type="ECO:0000313" key="2">
    <source>
        <dbReference type="Proteomes" id="UP000005631"/>
    </source>
</evidence>
<name>G8R5Q9_OWEHD</name>
<protein>
    <submittedName>
        <fullName evidence="1">Uncharacterized protein</fullName>
    </submittedName>
</protein>
<keyword evidence="2" id="KW-1185">Reference proteome</keyword>
<proteinExistence type="predicted"/>
<gene>
    <name evidence="1" type="ordered locus">Oweho_3426</name>
</gene>
<dbReference type="OrthoDB" id="10016287at2"/>
<dbReference type="RefSeq" id="WP_014203722.1">
    <property type="nucleotide sequence ID" value="NC_016599.1"/>
</dbReference>
<reference evidence="1 2" key="1">
    <citation type="journal article" date="2012" name="Stand. Genomic Sci.">
        <title>Genome sequence of the orange-pigmented seawater bacterium Owenweeksia hongkongensis type strain (UST20020801(T)).</title>
        <authorList>
            <person name="Riedel T."/>
            <person name="Held B."/>
            <person name="Nolan M."/>
            <person name="Lucas S."/>
            <person name="Lapidus A."/>
            <person name="Tice H."/>
            <person name="Del Rio T.G."/>
            <person name="Cheng J.F."/>
            <person name="Han C."/>
            <person name="Tapia R."/>
            <person name="Goodwin L.A."/>
            <person name="Pitluck S."/>
            <person name="Liolios K."/>
            <person name="Mavromatis K."/>
            <person name="Pagani I."/>
            <person name="Ivanova N."/>
            <person name="Mikhailova N."/>
            <person name="Pati A."/>
            <person name="Chen A."/>
            <person name="Palaniappan K."/>
            <person name="Rohde M."/>
            <person name="Tindall B.J."/>
            <person name="Detter J.C."/>
            <person name="Goker M."/>
            <person name="Woyke T."/>
            <person name="Bristow J."/>
            <person name="Eisen J.A."/>
            <person name="Markowitz V."/>
            <person name="Hugenholtz P."/>
            <person name="Klenk H.P."/>
            <person name="Kyrpides N.C."/>
        </authorList>
    </citation>
    <scope>NUCLEOTIDE SEQUENCE</scope>
    <source>
        <strain evidence="2">DSM 17368 / JCM 12287 / NRRL B-23963</strain>
    </source>
</reference>
<accession>G8R5Q9</accession>
<dbReference type="Proteomes" id="UP000005631">
    <property type="component" value="Chromosome"/>
</dbReference>
<organism evidence="1 2">
    <name type="scientific">Owenweeksia hongkongensis (strain DSM 17368 / CIP 108786 / JCM 12287 / NRRL B-23963 / UST20020801)</name>
    <dbReference type="NCBI Taxonomy" id="926562"/>
    <lineage>
        <taxon>Bacteria</taxon>
        <taxon>Pseudomonadati</taxon>
        <taxon>Bacteroidota</taxon>
        <taxon>Flavobacteriia</taxon>
        <taxon>Flavobacteriales</taxon>
        <taxon>Owenweeksiaceae</taxon>
        <taxon>Owenweeksia</taxon>
    </lineage>
</organism>